<evidence type="ECO:0000256" key="2">
    <source>
        <dbReference type="ARBA" id="ARBA00022692"/>
    </source>
</evidence>
<gene>
    <name evidence="8" type="ORF">EVA69_05960</name>
</gene>
<protein>
    <recommendedName>
        <fullName evidence="7">Yip1 domain-containing protein</fullName>
    </recommendedName>
</protein>
<evidence type="ECO:0000256" key="4">
    <source>
        <dbReference type="ARBA" id="ARBA00023136"/>
    </source>
</evidence>
<comment type="subcellular location">
    <subcellularLocation>
        <location evidence="1">Membrane</location>
        <topology evidence="1">Multi-pass membrane protein</topology>
    </subcellularLocation>
</comment>
<keyword evidence="5" id="KW-0175">Coiled coil</keyword>
<keyword evidence="2 6" id="KW-0812">Transmembrane</keyword>
<dbReference type="EMBL" id="SHAH01000102">
    <property type="protein sequence ID" value="RZO74398.1"/>
    <property type="molecule type" value="Genomic_DNA"/>
</dbReference>
<feature type="coiled-coil region" evidence="5">
    <location>
        <begin position="67"/>
        <end position="94"/>
    </location>
</feature>
<evidence type="ECO:0000256" key="6">
    <source>
        <dbReference type="SAM" id="Phobius"/>
    </source>
</evidence>
<dbReference type="GO" id="GO:0016020">
    <property type="term" value="C:membrane"/>
    <property type="evidence" value="ECO:0007669"/>
    <property type="project" value="UniProtKB-SubCell"/>
</dbReference>
<dbReference type="AlphaFoldDB" id="A0A520RW30"/>
<feature type="transmembrane region" description="Helical" evidence="6">
    <location>
        <begin position="190"/>
        <end position="209"/>
    </location>
</feature>
<evidence type="ECO:0000259" key="7">
    <source>
        <dbReference type="Pfam" id="PF04893"/>
    </source>
</evidence>
<accession>A0A520RW30</accession>
<dbReference type="Pfam" id="PF04893">
    <property type="entry name" value="Yip1"/>
    <property type="match status" value="1"/>
</dbReference>
<comment type="caution">
    <text evidence="8">The sequence shown here is derived from an EMBL/GenBank/DDBJ whole genome shotgun (WGS) entry which is preliminary data.</text>
</comment>
<name>A0A520RW30_9GAMM</name>
<evidence type="ECO:0000256" key="1">
    <source>
        <dbReference type="ARBA" id="ARBA00004141"/>
    </source>
</evidence>
<evidence type="ECO:0000313" key="9">
    <source>
        <dbReference type="Proteomes" id="UP000320404"/>
    </source>
</evidence>
<reference evidence="8 9" key="1">
    <citation type="submission" date="2019-02" db="EMBL/GenBank/DDBJ databases">
        <title>Prokaryotic population dynamics and viral predation in marine succession experiment using metagenomics: the confinement effect.</title>
        <authorList>
            <person name="Haro-Moreno J.M."/>
            <person name="Rodriguez-Valera F."/>
            <person name="Lopez-Perez M."/>
        </authorList>
    </citation>
    <scope>NUCLEOTIDE SEQUENCE [LARGE SCALE GENOMIC DNA]</scope>
    <source>
        <strain evidence="8">MED-G158</strain>
    </source>
</reference>
<feature type="transmembrane region" description="Helical" evidence="6">
    <location>
        <begin position="99"/>
        <end position="123"/>
    </location>
</feature>
<dbReference type="InterPro" id="IPR006977">
    <property type="entry name" value="Yip1_dom"/>
</dbReference>
<evidence type="ECO:0000256" key="3">
    <source>
        <dbReference type="ARBA" id="ARBA00022989"/>
    </source>
</evidence>
<evidence type="ECO:0000256" key="5">
    <source>
        <dbReference type="SAM" id="Coils"/>
    </source>
</evidence>
<feature type="domain" description="Yip1" evidence="7">
    <location>
        <begin position="21"/>
        <end position="237"/>
    </location>
</feature>
<keyword evidence="3 6" id="KW-1133">Transmembrane helix</keyword>
<evidence type="ECO:0000313" key="8">
    <source>
        <dbReference type="EMBL" id="RZO74398.1"/>
    </source>
</evidence>
<sequence length="241" mass="26750">MTASSEHSGNPPLSKVAVLINIFAAPREALQELKLHPSILFPLLLIIFCNGLILAWYFSIVDFEWYIDDVLSTANIAEENLEEARENFESMSRNTMMGFSLLGSVVGLSAIFLVQAVYLSLVAALRGDRFKFRHWFSLVCWASAPILLSVIGMAVTILLSPNGQLSAYDLDPLTLRNLGMATDNATLQSLYNSISLAMIWSVVIILLGYRQWLETSWPRASVTVLAPYLIIVGVWAFLAFS</sequence>
<feature type="transmembrane region" description="Helical" evidence="6">
    <location>
        <begin position="39"/>
        <end position="58"/>
    </location>
</feature>
<organism evidence="8 9">
    <name type="scientific">OM182 bacterium</name>
    <dbReference type="NCBI Taxonomy" id="2510334"/>
    <lineage>
        <taxon>Bacteria</taxon>
        <taxon>Pseudomonadati</taxon>
        <taxon>Pseudomonadota</taxon>
        <taxon>Gammaproteobacteria</taxon>
        <taxon>OMG group</taxon>
        <taxon>OM182 clade</taxon>
    </lineage>
</organism>
<dbReference type="Proteomes" id="UP000320404">
    <property type="component" value="Unassembled WGS sequence"/>
</dbReference>
<feature type="transmembrane region" description="Helical" evidence="6">
    <location>
        <begin position="221"/>
        <end position="240"/>
    </location>
</feature>
<proteinExistence type="predicted"/>
<keyword evidence="4 6" id="KW-0472">Membrane</keyword>
<feature type="transmembrane region" description="Helical" evidence="6">
    <location>
        <begin position="135"/>
        <end position="159"/>
    </location>
</feature>